<evidence type="ECO:0000256" key="3">
    <source>
        <dbReference type="ARBA" id="ARBA00022679"/>
    </source>
</evidence>
<evidence type="ECO:0000313" key="9">
    <source>
        <dbReference type="Proteomes" id="UP001437460"/>
    </source>
</evidence>
<dbReference type="InterPro" id="IPR029063">
    <property type="entry name" value="SAM-dependent_MTases_sf"/>
</dbReference>
<keyword evidence="9" id="KW-1185">Reference proteome</keyword>
<comment type="caution">
    <text evidence="8">The sequence shown here is derived from an EMBL/GenBank/DDBJ whole genome shotgun (WGS) entry which is preliminary data.</text>
</comment>
<dbReference type="GO" id="GO:0032259">
    <property type="term" value="P:methylation"/>
    <property type="evidence" value="ECO:0007669"/>
    <property type="project" value="UniProtKB-KW"/>
</dbReference>
<evidence type="ECO:0000256" key="2">
    <source>
        <dbReference type="ARBA" id="ARBA00022603"/>
    </source>
</evidence>
<dbReference type="PANTHER" id="PTHR10629">
    <property type="entry name" value="CYTOSINE-SPECIFIC METHYLTRANSFERASE"/>
    <property type="match status" value="1"/>
</dbReference>
<dbReference type="EC" id="2.1.1.37" evidence="1"/>
<dbReference type="Gene3D" id="3.90.120.10">
    <property type="entry name" value="DNA Methylase, subunit A, domain 2"/>
    <property type="match status" value="1"/>
</dbReference>
<evidence type="ECO:0000313" key="8">
    <source>
        <dbReference type="EMBL" id="MEQ2564112.1"/>
    </source>
</evidence>
<dbReference type="InterPro" id="IPR001525">
    <property type="entry name" value="C5_MeTfrase"/>
</dbReference>
<dbReference type="Gene3D" id="3.40.50.150">
    <property type="entry name" value="Vaccinia Virus protein VP39"/>
    <property type="match status" value="1"/>
</dbReference>
<dbReference type="InterPro" id="IPR050390">
    <property type="entry name" value="C5-Methyltransferase"/>
</dbReference>
<comment type="similarity">
    <text evidence="6 7">Belongs to the class I-like SAM-binding methyltransferase superfamily. C5-methyltransferase family.</text>
</comment>
<keyword evidence="2 6" id="KW-0489">Methyltransferase</keyword>
<dbReference type="EMBL" id="JBBMFJ010000031">
    <property type="protein sequence ID" value="MEQ2564112.1"/>
    <property type="molecule type" value="Genomic_DNA"/>
</dbReference>
<reference evidence="8 9" key="1">
    <citation type="submission" date="2024-03" db="EMBL/GenBank/DDBJ databases">
        <title>Human intestinal bacterial collection.</title>
        <authorList>
            <person name="Pauvert C."/>
            <person name="Hitch T.C.A."/>
            <person name="Clavel T."/>
        </authorList>
    </citation>
    <scope>NUCLEOTIDE SEQUENCE [LARGE SCALE GENOMIC DNA]</scope>
    <source>
        <strain evidence="8 9">CLA-AP-H27</strain>
    </source>
</reference>
<evidence type="ECO:0000256" key="6">
    <source>
        <dbReference type="PROSITE-ProRule" id="PRU01016"/>
    </source>
</evidence>
<evidence type="ECO:0000256" key="5">
    <source>
        <dbReference type="ARBA" id="ARBA00022747"/>
    </source>
</evidence>
<dbReference type="PRINTS" id="PR00105">
    <property type="entry name" value="C5METTRFRASE"/>
</dbReference>
<accession>A0ABV1HP59</accession>
<dbReference type="NCBIfam" id="TIGR00675">
    <property type="entry name" value="dcm"/>
    <property type="match status" value="1"/>
</dbReference>
<evidence type="ECO:0000256" key="7">
    <source>
        <dbReference type="RuleBase" id="RU000416"/>
    </source>
</evidence>
<protein>
    <recommendedName>
        <fullName evidence="1">DNA (cytosine-5-)-methyltransferase</fullName>
        <ecNumber evidence="1">2.1.1.37</ecNumber>
    </recommendedName>
</protein>
<sequence length="436" mass="47950">MKISLIMDVLADKSKWGCMDLRGEKRDFIKMIQKSLTSFSPVSPNTFANNPIQLIDFFCGAGGTSLGFAAVNSILPAFKMLGGCDINKVSATTYSYNYGTPLIHEDITKLAYEDGALEACLTKIGYDPGAPTVLIGCAPCQGFSSHRKKHWHEEDDIRNSLIMAFAEIVKKLQPEVIIMENVPEFLSQRYWKYFSSAKKIYEENGYIVRASIFNAASFGVPQERFRSIIMGMKKEFVLPEGYLQPGEYRTVRDAISHLPVVSAGVAASNDPMHKSAAHKQSTIDIIRQVPHDGGNRPAGVGPECLNKTKGFSDVYGRLYWDRPSITITHYARNPASGRYIHPEQDRGLTAREAAILQSFPDGFVFTGKSDDIYRQIGEAVPPMLSSAVAANVLIELLSAIPTEEEISSSPSSIVEPVSSSYSSVIAGIKTRKKAGR</sequence>
<keyword evidence="4 6" id="KW-0949">S-adenosyl-L-methionine</keyword>
<dbReference type="PROSITE" id="PS51679">
    <property type="entry name" value="SAM_MT_C5"/>
    <property type="match status" value="1"/>
</dbReference>
<keyword evidence="5" id="KW-0680">Restriction system</keyword>
<proteinExistence type="inferred from homology"/>
<keyword evidence="3 6" id="KW-0808">Transferase</keyword>
<organism evidence="8 9">
    <name type="scientific">Ventrimonas faecis</name>
    <dbReference type="NCBI Taxonomy" id="3133170"/>
    <lineage>
        <taxon>Bacteria</taxon>
        <taxon>Bacillati</taxon>
        <taxon>Bacillota</taxon>
        <taxon>Clostridia</taxon>
        <taxon>Lachnospirales</taxon>
        <taxon>Lachnospiraceae</taxon>
        <taxon>Ventrimonas</taxon>
    </lineage>
</organism>
<dbReference type="Pfam" id="PF00145">
    <property type="entry name" value="DNA_methylase"/>
    <property type="match status" value="1"/>
</dbReference>
<dbReference type="GO" id="GO:0003886">
    <property type="term" value="F:DNA (cytosine-5-)-methyltransferase activity"/>
    <property type="evidence" value="ECO:0007669"/>
    <property type="project" value="UniProtKB-EC"/>
</dbReference>
<dbReference type="SUPFAM" id="SSF53335">
    <property type="entry name" value="S-adenosyl-L-methionine-dependent methyltransferases"/>
    <property type="match status" value="1"/>
</dbReference>
<feature type="active site" evidence="6">
    <location>
        <position position="140"/>
    </location>
</feature>
<dbReference type="RefSeq" id="WP_349230161.1">
    <property type="nucleotide sequence ID" value="NZ_JBBMFJ010000031.1"/>
</dbReference>
<evidence type="ECO:0000256" key="4">
    <source>
        <dbReference type="ARBA" id="ARBA00022691"/>
    </source>
</evidence>
<name>A0ABV1HP59_9FIRM</name>
<gene>
    <name evidence="8" type="ORF">WMO41_13235</name>
</gene>
<evidence type="ECO:0000256" key="1">
    <source>
        <dbReference type="ARBA" id="ARBA00011975"/>
    </source>
</evidence>
<dbReference type="Proteomes" id="UP001437460">
    <property type="component" value="Unassembled WGS sequence"/>
</dbReference>
<dbReference type="PANTHER" id="PTHR10629:SF52">
    <property type="entry name" value="DNA (CYTOSINE-5)-METHYLTRANSFERASE 1"/>
    <property type="match status" value="1"/>
</dbReference>